<gene>
    <name evidence="1" type="ORF">NTEN_LOCUS24367</name>
</gene>
<dbReference type="EMBL" id="CADCXU010035863">
    <property type="protein sequence ID" value="CAB0020833.1"/>
    <property type="molecule type" value="Genomic_DNA"/>
</dbReference>
<protein>
    <submittedName>
        <fullName evidence="1">Uncharacterized protein</fullName>
    </submittedName>
</protein>
<proteinExistence type="predicted"/>
<evidence type="ECO:0000313" key="1">
    <source>
        <dbReference type="EMBL" id="CAB0020833.1"/>
    </source>
</evidence>
<dbReference type="Proteomes" id="UP000479000">
    <property type="component" value="Unassembled WGS sequence"/>
</dbReference>
<organism evidence="1 2">
    <name type="scientific">Nesidiocoris tenuis</name>
    <dbReference type="NCBI Taxonomy" id="355587"/>
    <lineage>
        <taxon>Eukaryota</taxon>
        <taxon>Metazoa</taxon>
        <taxon>Ecdysozoa</taxon>
        <taxon>Arthropoda</taxon>
        <taxon>Hexapoda</taxon>
        <taxon>Insecta</taxon>
        <taxon>Pterygota</taxon>
        <taxon>Neoptera</taxon>
        <taxon>Paraneoptera</taxon>
        <taxon>Hemiptera</taxon>
        <taxon>Heteroptera</taxon>
        <taxon>Panheteroptera</taxon>
        <taxon>Cimicomorpha</taxon>
        <taxon>Miridae</taxon>
        <taxon>Dicyphina</taxon>
        <taxon>Nesidiocoris</taxon>
    </lineage>
</organism>
<name>A0A6H5HW20_9HEMI</name>
<accession>A0A6H5HW20</accession>
<dbReference type="AlphaFoldDB" id="A0A6H5HW20"/>
<sequence length="58" mass="6849">MELLRHLALRNDFGFHRDHIQRVETIRLAPSEQVSTYLLLTYQVSKVPSSRKRSVLEI</sequence>
<dbReference type="OrthoDB" id="10019582at2759"/>
<reference evidence="1 2" key="1">
    <citation type="submission" date="2020-02" db="EMBL/GenBank/DDBJ databases">
        <authorList>
            <person name="Ferguson B K."/>
        </authorList>
    </citation>
    <scope>NUCLEOTIDE SEQUENCE [LARGE SCALE GENOMIC DNA]</scope>
</reference>
<evidence type="ECO:0000313" key="2">
    <source>
        <dbReference type="Proteomes" id="UP000479000"/>
    </source>
</evidence>
<keyword evidence="2" id="KW-1185">Reference proteome</keyword>
<feature type="non-terminal residue" evidence="1">
    <location>
        <position position="58"/>
    </location>
</feature>
<feature type="non-terminal residue" evidence="1">
    <location>
        <position position="1"/>
    </location>
</feature>